<dbReference type="Pfam" id="PF15461">
    <property type="entry name" value="BCD"/>
    <property type="match status" value="1"/>
</dbReference>
<feature type="transmembrane region" description="Helical" evidence="1">
    <location>
        <begin position="266"/>
        <end position="283"/>
    </location>
</feature>
<keyword evidence="1" id="KW-0472">Membrane</keyword>
<organism evidence="2 3">
    <name type="scientific">Algoriphagus hitonicola</name>
    <dbReference type="NCBI Taxonomy" id="435880"/>
    <lineage>
        <taxon>Bacteria</taxon>
        <taxon>Pseudomonadati</taxon>
        <taxon>Bacteroidota</taxon>
        <taxon>Cytophagia</taxon>
        <taxon>Cytophagales</taxon>
        <taxon>Cyclobacteriaceae</taxon>
        <taxon>Algoriphagus</taxon>
    </lineage>
</organism>
<proteinExistence type="inferred from homology"/>
<feature type="transmembrane region" description="Helical" evidence="1">
    <location>
        <begin position="31"/>
        <end position="51"/>
    </location>
</feature>
<comment type="caution">
    <text evidence="1">Lacks conserved residue(s) required for the propagation of feature annotation.</text>
</comment>
<dbReference type="GO" id="GO:0005506">
    <property type="term" value="F:iron ion binding"/>
    <property type="evidence" value="ECO:0007669"/>
    <property type="project" value="UniProtKB-UniRule"/>
</dbReference>
<gene>
    <name evidence="2" type="ORF">SAMN04487988_11425</name>
</gene>
<comment type="subcellular location">
    <subcellularLocation>
        <location evidence="1">Cell membrane</location>
        <topology evidence="1">Multi-pass membrane protein</topology>
    </subcellularLocation>
</comment>
<dbReference type="GO" id="GO:0004497">
    <property type="term" value="F:monooxygenase activity"/>
    <property type="evidence" value="ECO:0007669"/>
    <property type="project" value="UniProtKB-KW"/>
</dbReference>
<feature type="transmembrane region" description="Helical" evidence="1">
    <location>
        <begin position="7"/>
        <end position="25"/>
    </location>
</feature>
<keyword evidence="1" id="KW-1003">Cell membrane</keyword>
<keyword evidence="1" id="KW-0812">Transmembrane</keyword>
<dbReference type="OrthoDB" id="945227at2"/>
<dbReference type="GO" id="GO:0010436">
    <property type="term" value="F:carotenoid dioxygenase activity"/>
    <property type="evidence" value="ECO:0007669"/>
    <property type="project" value="UniProtKB-UniRule"/>
</dbReference>
<dbReference type="GO" id="GO:0005886">
    <property type="term" value="C:plasma membrane"/>
    <property type="evidence" value="ECO:0007669"/>
    <property type="project" value="UniProtKB-SubCell"/>
</dbReference>
<comment type="similarity">
    <text evidence="1">Belongs to the Brp/Blh beta-carotene diooxygenase family.</text>
</comment>
<feature type="transmembrane region" description="Helical" evidence="1">
    <location>
        <begin position="117"/>
        <end position="135"/>
    </location>
</feature>
<dbReference type="RefSeq" id="WP_092793642.1">
    <property type="nucleotide sequence ID" value="NZ_FOPC01000014.1"/>
</dbReference>
<dbReference type="STRING" id="435880.SAMN04487988_11425"/>
<keyword evidence="1" id="KW-0479">Metal-binding</keyword>
<evidence type="ECO:0000256" key="1">
    <source>
        <dbReference type="HAMAP-Rule" id="MF_02093"/>
    </source>
</evidence>
<dbReference type="GO" id="GO:0003834">
    <property type="term" value="F:beta-carotene 15,15'-dioxygenase activity"/>
    <property type="evidence" value="ECO:0007669"/>
    <property type="project" value="UniProtKB-EC"/>
</dbReference>
<dbReference type="EMBL" id="FOPC01000014">
    <property type="protein sequence ID" value="SFH04148.1"/>
    <property type="molecule type" value="Genomic_DNA"/>
</dbReference>
<comment type="function">
    <text evidence="1">Catalyzes the cleavage of beta-carotene at its central double bond (15,15') to yield two molecules of all-trans-retinal.</text>
</comment>
<protein>
    <recommendedName>
        <fullName evidence="1">Probable beta-carotene 15,15'-dioxygenase</fullName>
        <ecNumber evidence="1">1.13.11.63</ecNumber>
    </recommendedName>
</protein>
<dbReference type="EC" id="1.13.11.63" evidence="1"/>
<dbReference type="GO" id="GO:0016121">
    <property type="term" value="P:carotene catabolic process"/>
    <property type="evidence" value="ECO:0007669"/>
    <property type="project" value="UniProtKB-UniRule"/>
</dbReference>
<keyword evidence="1" id="KW-0560">Oxidoreductase</keyword>
<evidence type="ECO:0000313" key="3">
    <source>
        <dbReference type="Proteomes" id="UP000199642"/>
    </source>
</evidence>
<dbReference type="HAMAP" id="MF_02093">
    <property type="entry name" value="Beta_carotene_diox"/>
    <property type="match status" value="1"/>
</dbReference>
<name>A0A1I2WS03_9BACT</name>
<feature type="transmembrane region" description="Helical" evidence="1">
    <location>
        <begin position="233"/>
        <end position="254"/>
    </location>
</feature>
<dbReference type="Proteomes" id="UP000199642">
    <property type="component" value="Unassembled WGS sequence"/>
</dbReference>
<feature type="transmembrane region" description="Helical" evidence="1">
    <location>
        <begin position="155"/>
        <end position="173"/>
    </location>
</feature>
<feature type="transmembrane region" description="Helical" evidence="1">
    <location>
        <begin position="63"/>
        <end position="81"/>
    </location>
</feature>
<dbReference type="InterPro" id="IPR022270">
    <property type="entry name" value="Blh_diox"/>
</dbReference>
<sequence length="298" mass="33831">MKSVESYFKILGILICLGFILSGSTNVLAQLGVFGVILLTIGIPHGAIDHLTSQPRQTRKSFVKFLIVYLGLIILYLGLWFSAPKLAVLLFLAFSAYHFGQTHYLNRSINLGWKEPLLFVSRGFFLLSVILFGSFDTTLQILSPILSIAFLEPYQFYVMLSFLGLTILVQFTSKISFSRSDLLDLLVLPFLLYFSPLFISFAVYFGFWHSLPSMITEYDYLSRFPQFRGTKKFITQLLPFSLISIVGIALILFLGINTLEMGELTLLFFVLISLISFPHVIYMDSFFKKSAKTDPYST</sequence>
<comment type="cofactor">
    <cofactor evidence="1">
        <name>Fe(2+)</name>
        <dbReference type="ChEBI" id="CHEBI:29033"/>
    </cofactor>
</comment>
<keyword evidence="3" id="KW-1185">Reference proteome</keyword>
<keyword evidence="1" id="KW-1133">Transmembrane helix</keyword>
<dbReference type="AlphaFoldDB" id="A0A1I2WS03"/>
<reference evidence="3" key="1">
    <citation type="submission" date="2016-10" db="EMBL/GenBank/DDBJ databases">
        <authorList>
            <person name="Varghese N."/>
            <person name="Submissions S."/>
        </authorList>
    </citation>
    <scope>NUCLEOTIDE SEQUENCE [LARGE SCALE GENOMIC DNA]</scope>
    <source>
        <strain evidence="3">DSM 19315</strain>
    </source>
</reference>
<feature type="transmembrane region" description="Helical" evidence="1">
    <location>
        <begin position="185"/>
        <end position="207"/>
    </location>
</feature>
<keyword evidence="1" id="KW-0223">Dioxygenase</keyword>
<keyword evidence="1" id="KW-0408">Iron</keyword>
<keyword evidence="2" id="KW-0503">Monooxygenase</keyword>
<comment type="catalytic activity">
    <reaction evidence="1">
        <text>all-trans-beta-carotene + O2 = 2 all-trans-retinal</text>
        <dbReference type="Rhea" id="RHEA:32887"/>
        <dbReference type="ChEBI" id="CHEBI:15379"/>
        <dbReference type="ChEBI" id="CHEBI:17579"/>
        <dbReference type="ChEBI" id="CHEBI:17898"/>
        <dbReference type="EC" id="1.13.11.63"/>
    </reaction>
</comment>
<accession>A0A1I2WS03</accession>
<evidence type="ECO:0000313" key="2">
    <source>
        <dbReference type="EMBL" id="SFH04148.1"/>
    </source>
</evidence>
<dbReference type="NCBIfam" id="TIGR03753">
    <property type="entry name" value="blh_monoox"/>
    <property type="match status" value="1"/>
</dbReference>